<dbReference type="OrthoDB" id="3224222at2759"/>
<dbReference type="EMBL" id="NBII01000008">
    <property type="protein sequence ID" value="PAV16200.1"/>
    <property type="molecule type" value="Genomic_DNA"/>
</dbReference>
<evidence type="ECO:0000313" key="1">
    <source>
        <dbReference type="EMBL" id="PAV16200.1"/>
    </source>
</evidence>
<reference evidence="1 2" key="1">
    <citation type="journal article" date="2017" name="Mol. Ecol.">
        <title>Comparative and population genomic landscape of Phellinus noxius: A hypervariable fungus causing root rot in trees.</title>
        <authorList>
            <person name="Chung C.L."/>
            <person name="Lee T.J."/>
            <person name="Akiba M."/>
            <person name="Lee H.H."/>
            <person name="Kuo T.H."/>
            <person name="Liu D."/>
            <person name="Ke H.M."/>
            <person name="Yokoi T."/>
            <person name="Roa M.B."/>
            <person name="Lu M.J."/>
            <person name="Chang Y.Y."/>
            <person name="Ann P.J."/>
            <person name="Tsai J.N."/>
            <person name="Chen C.Y."/>
            <person name="Tzean S.S."/>
            <person name="Ota Y."/>
            <person name="Hattori T."/>
            <person name="Sahashi N."/>
            <person name="Liou R.F."/>
            <person name="Kikuchi T."/>
            <person name="Tsai I.J."/>
        </authorList>
    </citation>
    <scope>NUCLEOTIDE SEQUENCE [LARGE SCALE GENOMIC DNA]</scope>
    <source>
        <strain evidence="1 2">FFPRI411160</strain>
    </source>
</reference>
<accession>A0A286U9F7</accession>
<evidence type="ECO:0008006" key="3">
    <source>
        <dbReference type="Google" id="ProtNLM"/>
    </source>
</evidence>
<protein>
    <recommendedName>
        <fullName evidence="3">F-box domain-containing protein</fullName>
    </recommendedName>
</protein>
<evidence type="ECO:0000313" key="2">
    <source>
        <dbReference type="Proteomes" id="UP000217199"/>
    </source>
</evidence>
<sequence>MVYEMTSTSDRLPSQLPLELWREVVRYAFTSISVPKPPAEKSLNWKGDHDNIYPQSRGTSIKPIYSLARVSYQLWDISSEYLYSNLSLNDAEQVNIIVSSPLLLEAVTRWAQQIDISPSFPDETGHSIFHSTLAQFAEGTAHILGLCTRLHTVKIRIDAVSKRHTEMDQWRRIYRVIPPGVHNLDLDNGICAASEWEPTHLLLSKRDDSLRSLRIAAAENTSDFSFPKLTHLNLYSWKVATNWSIPKLRELFVIYLPNFRSVNTFWLHPRPTLEHLHFGHATDLSTFPNLALQIQSLAPNLVTFEYYYYGVEEMSWNPKDLPKSLKCVVIKLFHHWNKPGSSSSGLRLMSAEEGSENVLSLSMQQRWATFVRHVIGYNTDVQIDVIFPHGVSPQHVADVVGPALQESKVNVRFFESVEES</sequence>
<dbReference type="AlphaFoldDB" id="A0A286U9F7"/>
<keyword evidence="2" id="KW-1185">Reference proteome</keyword>
<dbReference type="InParanoid" id="A0A286U9F7"/>
<name>A0A286U9F7_9AGAM</name>
<proteinExistence type="predicted"/>
<comment type="caution">
    <text evidence="1">The sequence shown here is derived from an EMBL/GenBank/DDBJ whole genome shotgun (WGS) entry which is preliminary data.</text>
</comment>
<gene>
    <name evidence="1" type="ORF">PNOK_0782000</name>
</gene>
<dbReference type="Proteomes" id="UP000217199">
    <property type="component" value="Unassembled WGS sequence"/>
</dbReference>
<organism evidence="1 2">
    <name type="scientific">Pyrrhoderma noxium</name>
    <dbReference type="NCBI Taxonomy" id="2282107"/>
    <lineage>
        <taxon>Eukaryota</taxon>
        <taxon>Fungi</taxon>
        <taxon>Dikarya</taxon>
        <taxon>Basidiomycota</taxon>
        <taxon>Agaricomycotina</taxon>
        <taxon>Agaricomycetes</taxon>
        <taxon>Hymenochaetales</taxon>
        <taxon>Hymenochaetaceae</taxon>
        <taxon>Pyrrhoderma</taxon>
    </lineage>
</organism>